<gene>
    <name evidence="7" type="ORF">ACFQDH_01755</name>
</gene>
<evidence type="ECO:0000313" key="8">
    <source>
        <dbReference type="Proteomes" id="UP001596298"/>
    </source>
</evidence>
<keyword evidence="4" id="KW-0029">Amino-acid transport</keyword>
<organism evidence="7 8">
    <name type="scientific">Flexivirga alba</name>
    <dbReference type="NCBI Taxonomy" id="702742"/>
    <lineage>
        <taxon>Bacteria</taxon>
        <taxon>Bacillati</taxon>
        <taxon>Actinomycetota</taxon>
        <taxon>Actinomycetes</taxon>
        <taxon>Micrococcales</taxon>
        <taxon>Dermacoccaceae</taxon>
        <taxon>Flexivirga</taxon>
    </lineage>
</organism>
<evidence type="ECO:0000256" key="4">
    <source>
        <dbReference type="ARBA" id="ARBA00022970"/>
    </source>
</evidence>
<dbReference type="Gene3D" id="3.40.50.2300">
    <property type="match status" value="2"/>
</dbReference>
<dbReference type="PRINTS" id="PR00337">
    <property type="entry name" value="LEUILEVALBP"/>
</dbReference>
<feature type="signal peptide" evidence="5">
    <location>
        <begin position="1"/>
        <end position="23"/>
    </location>
</feature>
<dbReference type="Proteomes" id="UP001596298">
    <property type="component" value="Unassembled WGS sequence"/>
</dbReference>
<dbReference type="PANTHER" id="PTHR30483">
    <property type="entry name" value="LEUCINE-SPECIFIC-BINDING PROTEIN"/>
    <property type="match status" value="1"/>
</dbReference>
<keyword evidence="2" id="KW-0813">Transport</keyword>
<dbReference type="PANTHER" id="PTHR30483:SF37">
    <property type="entry name" value="ABC TRANSPORTER SUBSTRATE-BINDING PROTEIN"/>
    <property type="match status" value="1"/>
</dbReference>
<dbReference type="EMBL" id="JBHSWH010000001">
    <property type="protein sequence ID" value="MFC6704025.1"/>
    <property type="molecule type" value="Genomic_DNA"/>
</dbReference>
<evidence type="ECO:0000256" key="1">
    <source>
        <dbReference type="ARBA" id="ARBA00010062"/>
    </source>
</evidence>
<dbReference type="InterPro" id="IPR000709">
    <property type="entry name" value="Leu_Ile_Val-bd"/>
</dbReference>
<dbReference type="InterPro" id="IPR028082">
    <property type="entry name" value="Peripla_BP_I"/>
</dbReference>
<name>A0ABW2AB86_9MICO</name>
<evidence type="ECO:0000256" key="2">
    <source>
        <dbReference type="ARBA" id="ARBA00022448"/>
    </source>
</evidence>
<protein>
    <submittedName>
        <fullName evidence="7">ABC transporter substrate-binding protein</fullName>
    </submittedName>
</protein>
<comment type="caution">
    <text evidence="7">The sequence shown here is derived from an EMBL/GenBank/DDBJ whole genome shotgun (WGS) entry which is preliminary data.</text>
</comment>
<evidence type="ECO:0000256" key="5">
    <source>
        <dbReference type="SAM" id="SignalP"/>
    </source>
</evidence>
<sequence length="418" mass="44126">MIRKNLTIAMATTLFVGPLAACASSGGAGGSGGSGGGGTVTVGESTSLSGSIANLGQTGLQGLQMAVADINAKGGLLGKKVKVVSADDSTQPATGAANARSMITKNKAVALFGPVSSAVASAEQQVAEQYKVPIFFHTSNDVSLMTKTFTPYAFQNVPSTTMEPRAVADYLAKKVGDKQITIATFAPDYSFGHDTVDGFLQALQKLHVNYKLVKQEFPPLGASNISSYLSALVSSHPQYVFNAQYGGDLVAFTKQAEQFGFFKDTKVIAMYAYAPLDALGSSAPAGAIGFDRAAFWAIDNPAMSTFVKAYQAKYKKYPTEWAILAYASAQEWAYGVKKANSFDSDKVIKAIPGATVPTIIGDMKIRACDHQAEVPEYVGTISKTANPKYGGVHLYDDVFKAPFKDISLSCDEAKALQK</sequence>
<accession>A0ABW2AB86</accession>
<dbReference type="CDD" id="cd06330">
    <property type="entry name" value="PBP1_As_SBP-like"/>
    <property type="match status" value="1"/>
</dbReference>
<dbReference type="Pfam" id="PF13458">
    <property type="entry name" value="Peripla_BP_6"/>
    <property type="match status" value="1"/>
</dbReference>
<evidence type="ECO:0000256" key="3">
    <source>
        <dbReference type="ARBA" id="ARBA00022729"/>
    </source>
</evidence>
<keyword evidence="8" id="KW-1185">Reference proteome</keyword>
<evidence type="ECO:0000313" key="7">
    <source>
        <dbReference type="EMBL" id="MFC6704025.1"/>
    </source>
</evidence>
<reference evidence="8" key="1">
    <citation type="journal article" date="2019" name="Int. J. Syst. Evol. Microbiol.">
        <title>The Global Catalogue of Microorganisms (GCM) 10K type strain sequencing project: providing services to taxonomists for standard genome sequencing and annotation.</title>
        <authorList>
            <consortium name="The Broad Institute Genomics Platform"/>
            <consortium name="The Broad Institute Genome Sequencing Center for Infectious Disease"/>
            <person name="Wu L."/>
            <person name="Ma J."/>
        </authorList>
    </citation>
    <scope>NUCLEOTIDE SEQUENCE [LARGE SCALE GENOMIC DNA]</scope>
    <source>
        <strain evidence="8">CCUG 58127</strain>
    </source>
</reference>
<dbReference type="InterPro" id="IPR028081">
    <property type="entry name" value="Leu-bd"/>
</dbReference>
<keyword evidence="3 5" id="KW-0732">Signal</keyword>
<evidence type="ECO:0000259" key="6">
    <source>
        <dbReference type="Pfam" id="PF13458"/>
    </source>
</evidence>
<proteinExistence type="inferred from homology"/>
<comment type="similarity">
    <text evidence="1">Belongs to the leucine-binding protein family.</text>
</comment>
<feature type="domain" description="Leucine-binding protein" evidence="6">
    <location>
        <begin position="39"/>
        <end position="383"/>
    </location>
</feature>
<feature type="chain" id="PRO_5046832606" evidence="5">
    <location>
        <begin position="24"/>
        <end position="418"/>
    </location>
</feature>
<dbReference type="InterPro" id="IPR051010">
    <property type="entry name" value="BCAA_transport"/>
</dbReference>
<dbReference type="SUPFAM" id="SSF53822">
    <property type="entry name" value="Periplasmic binding protein-like I"/>
    <property type="match status" value="1"/>
</dbReference>